<reference evidence="1" key="1">
    <citation type="submission" date="2022-12" db="EMBL/GenBank/DDBJ databases">
        <title>Draft genome assemblies for two species of Escallonia (Escalloniales).</title>
        <authorList>
            <person name="Chanderbali A."/>
            <person name="Dervinis C."/>
            <person name="Anghel I."/>
            <person name="Soltis D."/>
            <person name="Soltis P."/>
            <person name="Zapata F."/>
        </authorList>
    </citation>
    <scope>NUCLEOTIDE SEQUENCE</scope>
    <source>
        <strain evidence="1">UCBG64.0493</strain>
        <tissue evidence="1">Leaf</tissue>
    </source>
</reference>
<name>A0AA88WFK9_9ASTE</name>
<dbReference type="Pfam" id="PF14009">
    <property type="entry name" value="PADRE"/>
    <property type="match status" value="1"/>
</dbReference>
<protein>
    <submittedName>
        <fullName evidence="1">Uncharacterized protein</fullName>
    </submittedName>
</protein>
<comment type="caution">
    <text evidence="1">The sequence shown here is derived from an EMBL/GenBank/DDBJ whole genome shotgun (WGS) entry which is preliminary data.</text>
</comment>
<dbReference type="InterPro" id="IPR025322">
    <property type="entry name" value="PADRE_dom"/>
</dbReference>
<dbReference type="AlphaFoldDB" id="A0AA88WFK9"/>
<evidence type="ECO:0000313" key="1">
    <source>
        <dbReference type="EMBL" id="KAK3025854.1"/>
    </source>
</evidence>
<proteinExistence type="predicted"/>
<organism evidence="1 2">
    <name type="scientific">Escallonia herrerae</name>
    <dbReference type="NCBI Taxonomy" id="1293975"/>
    <lineage>
        <taxon>Eukaryota</taxon>
        <taxon>Viridiplantae</taxon>
        <taxon>Streptophyta</taxon>
        <taxon>Embryophyta</taxon>
        <taxon>Tracheophyta</taxon>
        <taxon>Spermatophyta</taxon>
        <taxon>Magnoliopsida</taxon>
        <taxon>eudicotyledons</taxon>
        <taxon>Gunneridae</taxon>
        <taxon>Pentapetalae</taxon>
        <taxon>asterids</taxon>
        <taxon>campanulids</taxon>
        <taxon>Escalloniales</taxon>
        <taxon>Escalloniaceae</taxon>
        <taxon>Escallonia</taxon>
    </lineage>
</organism>
<dbReference type="Proteomes" id="UP001188597">
    <property type="component" value="Unassembled WGS sequence"/>
</dbReference>
<accession>A0AA88WFK9</accession>
<sequence>MGASQSCSLCPDDSNKEVRVMKEDGESIRLKGGTRVKDVLDAYPYHKVIRCCSDRTVLAESFQLSCNWLYFLLPEGLAVNDETYRSLIRCAMSKDLIVSRATNKGSDGGQALCDAFSSDDDHDDCGYKKPPWKPTLQTIREVNSAPLHADA</sequence>
<evidence type="ECO:0000313" key="2">
    <source>
        <dbReference type="Proteomes" id="UP001188597"/>
    </source>
</evidence>
<keyword evidence="2" id="KW-1185">Reference proteome</keyword>
<gene>
    <name evidence="1" type="ORF">RJ639_041302</name>
</gene>
<dbReference type="EMBL" id="JAVXUP010000528">
    <property type="protein sequence ID" value="KAK3025854.1"/>
    <property type="molecule type" value="Genomic_DNA"/>
</dbReference>